<evidence type="ECO:0000256" key="1">
    <source>
        <dbReference type="SAM" id="SignalP"/>
    </source>
</evidence>
<dbReference type="InterPro" id="IPR027372">
    <property type="entry name" value="Phytase-like_dom"/>
</dbReference>
<dbReference type="EMBL" id="JACRUJ010000001">
    <property type="protein sequence ID" value="MBC5839908.1"/>
    <property type="molecule type" value="Genomic_DNA"/>
</dbReference>
<dbReference type="PROSITE" id="PS51257">
    <property type="entry name" value="PROKAR_LIPOPROTEIN"/>
    <property type="match status" value="1"/>
</dbReference>
<feature type="chain" id="PRO_5046068659" evidence="1">
    <location>
        <begin position="25"/>
        <end position="373"/>
    </location>
</feature>
<dbReference type="RefSeq" id="WP_187008525.1">
    <property type="nucleotide sequence ID" value="NZ_JACRUI010000001.1"/>
</dbReference>
<dbReference type="PANTHER" id="PTHR37957">
    <property type="entry name" value="BLR7070 PROTEIN"/>
    <property type="match status" value="1"/>
</dbReference>
<sequence length="373" mass="42185">MRKLLIFFSVLALVSCSSSKQNLAEVPTLKYINTIEIPFNQEFKKTVVGGLSSIDFDAKNDLYYFICDDRSIYNDARFYTAKIQLAADSLQQIDFQTVFPLKNEAGQKYANWDKYPDSSIDPEEMRYNPKTRSVVWSSEGARVIAKDFAVIQNPSLQTATIEGNYLNTYNLPSNLNMQKEERGPRSNGVLEGITFNKNFTELYTNIEEPLFEDDTQASTTKGGLIRIYKFDTKSRQNSAQYAYRLDPIAHAPNPKTSFAVNGISAIQYYGKNRLLVVERSYSTGKLACTIKVYLCDLSLATDVTNVKSLQTEDFKLAPKKLILNMDDLGIFTDNIEGITFGPKLANGKQSILFVSDNNFSDKQKTQILLFEIE</sequence>
<evidence type="ECO:0000313" key="3">
    <source>
        <dbReference type="EMBL" id="MBC5839908.1"/>
    </source>
</evidence>
<dbReference type="Proteomes" id="UP000629963">
    <property type="component" value="Unassembled WGS sequence"/>
</dbReference>
<organism evidence="3 4">
    <name type="scientific">Flavobacterium kayseriense</name>
    <dbReference type="NCBI Taxonomy" id="2764714"/>
    <lineage>
        <taxon>Bacteria</taxon>
        <taxon>Pseudomonadati</taxon>
        <taxon>Bacteroidota</taxon>
        <taxon>Flavobacteriia</taxon>
        <taxon>Flavobacteriales</taxon>
        <taxon>Flavobacteriaceae</taxon>
        <taxon>Flavobacterium</taxon>
    </lineage>
</organism>
<keyword evidence="4" id="KW-1185">Reference proteome</keyword>
<protein>
    <submittedName>
        <fullName evidence="3">Esterase-like activity of phytase family protein</fullName>
    </submittedName>
</protein>
<proteinExistence type="predicted"/>
<name>A0ABR7J3A8_9FLAO</name>
<feature type="domain" description="Phytase-like" evidence="2">
    <location>
        <begin position="47"/>
        <end position="359"/>
    </location>
</feature>
<feature type="signal peptide" evidence="1">
    <location>
        <begin position="1"/>
        <end position="24"/>
    </location>
</feature>
<evidence type="ECO:0000259" key="2">
    <source>
        <dbReference type="Pfam" id="PF13449"/>
    </source>
</evidence>
<accession>A0ABR7J3A8</accession>
<gene>
    <name evidence="3" type="ORF">H8R23_00670</name>
</gene>
<evidence type="ECO:0000313" key="4">
    <source>
        <dbReference type="Proteomes" id="UP000629963"/>
    </source>
</evidence>
<dbReference type="Pfam" id="PF13449">
    <property type="entry name" value="Phytase-like"/>
    <property type="match status" value="1"/>
</dbReference>
<keyword evidence="1" id="KW-0732">Signal</keyword>
<dbReference type="PANTHER" id="PTHR37957:SF1">
    <property type="entry name" value="PHYTASE-LIKE DOMAIN-CONTAINING PROTEIN"/>
    <property type="match status" value="1"/>
</dbReference>
<comment type="caution">
    <text evidence="3">The sequence shown here is derived from an EMBL/GenBank/DDBJ whole genome shotgun (WGS) entry which is preliminary data.</text>
</comment>
<reference evidence="3 4" key="1">
    <citation type="submission" date="2020-08" db="EMBL/GenBank/DDBJ databases">
        <title>Description of novel Flavobacterium F-380 isolate.</title>
        <authorList>
            <person name="Saticioglu I.B."/>
            <person name="Duman M."/>
            <person name="Altun S."/>
        </authorList>
    </citation>
    <scope>NUCLEOTIDE SEQUENCE [LARGE SCALE GENOMIC DNA]</scope>
    <source>
        <strain evidence="3 4">F-380</strain>
    </source>
</reference>